<dbReference type="OMA" id="RTEMLAH"/>
<evidence type="ECO:0000256" key="3">
    <source>
        <dbReference type="ARBA" id="ARBA00022833"/>
    </source>
</evidence>
<dbReference type="EMBL" id="KZ825167">
    <property type="protein sequence ID" value="PYI16557.1"/>
    <property type="molecule type" value="Genomic_DNA"/>
</dbReference>
<accession>A0A2V5HXE5</accession>
<name>A0A2V5HXE5_ASPV1</name>
<protein>
    <recommendedName>
        <fullName evidence="4">MYND-type domain-containing protein</fullName>
    </recommendedName>
</protein>
<keyword evidence="2" id="KW-0863">Zinc-finger</keyword>
<dbReference type="Pfam" id="PF01753">
    <property type="entry name" value="zf-MYND"/>
    <property type="match status" value="1"/>
</dbReference>
<evidence type="ECO:0000313" key="6">
    <source>
        <dbReference type="Proteomes" id="UP000249829"/>
    </source>
</evidence>
<evidence type="ECO:0000256" key="1">
    <source>
        <dbReference type="ARBA" id="ARBA00022723"/>
    </source>
</evidence>
<dbReference type="Proteomes" id="UP000249829">
    <property type="component" value="Unassembled WGS sequence"/>
</dbReference>
<dbReference type="Gene3D" id="6.10.140.2220">
    <property type="match status" value="1"/>
</dbReference>
<dbReference type="GO" id="GO:0008270">
    <property type="term" value="F:zinc ion binding"/>
    <property type="evidence" value="ECO:0007669"/>
    <property type="project" value="UniProtKB-KW"/>
</dbReference>
<feature type="domain" description="MYND-type" evidence="4">
    <location>
        <begin position="11"/>
        <end position="48"/>
    </location>
</feature>
<evidence type="ECO:0000313" key="5">
    <source>
        <dbReference type="EMBL" id="PYI16557.1"/>
    </source>
</evidence>
<evidence type="ECO:0000256" key="2">
    <source>
        <dbReference type="ARBA" id="ARBA00022771"/>
    </source>
</evidence>
<proteinExistence type="predicted"/>
<keyword evidence="1" id="KW-0479">Metal-binding</keyword>
<organism evidence="5 6">
    <name type="scientific">Aspergillus violaceofuscus (strain CBS 115571)</name>
    <dbReference type="NCBI Taxonomy" id="1450538"/>
    <lineage>
        <taxon>Eukaryota</taxon>
        <taxon>Fungi</taxon>
        <taxon>Dikarya</taxon>
        <taxon>Ascomycota</taxon>
        <taxon>Pezizomycotina</taxon>
        <taxon>Eurotiomycetes</taxon>
        <taxon>Eurotiomycetidae</taxon>
        <taxon>Eurotiales</taxon>
        <taxon>Aspergillaceae</taxon>
        <taxon>Aspergillus</taxon>
    </lineage>
</organism>
<evidence type="ECO:0000259" key="4">
    <source>
        <dbReference type="Pfam" id="PF01753"/>
    </source>
</evidence>
<dbReference type="AlphaFoldDB" id="A0A2V5HXE5"/>
<dbReference type="SUPFAM" id="SSF144232">
    <property type="entry name" value="HIT/MYND zinc finger-like"/>
    <property type="match status" value="1"/>
</dbReference>
<keyword evidence="3" id="KW-0862">Zinc</keyword>
<gene>
    <name evidence="5" type="ORF">BO99DRAFT_217439</name>
</gene>
<reference evidence="5 6" key="1">
    <citation type="submission" date="2018-02" db="EMBL/GenBank/DDBJ databases">
        <title>The genomes of Aspergillus section Nigri reveals drivers in fungal speciation.</title>
        <authorList>
            <consortium name="DOE Joint Genome Institute"/>
            <person name="Vesth T.C."/>
            <person name="Nybo J."/>
            <person name="Theobald S."/>
            <person name="Brandl J."/>
            <person name="Frisvad J.C."/>
            <person name="Nielsen K.F."/>
            <person name="Lyhne E.K."/>
            <person name="Kogle M.E."/>
            <person name="Kuo A."/>
            <person name="Riley R."/>
            <person name="Clum A."/>
            <person name="Nolan M."/>
            <person name="Lipzen A."/>
            <person name="Salamov A."/>
            <person name="Henrissat B."/>
            <person name="Wiebenga A."/>
            <person name="De vries R.P."/>
            <person name="Grigoriev I.V."/>
            <person name="Mortensen U.H."/>
            <person name="Andersen M.R."/>
            <person name="Baker S.E."/>
        </authorList>
    </citation>
    <scope>NUCLEOTIDE SEQUENCE [LARGE SCALE GENOMIC DNA]</scope>
    <source>
        <strain evidence="5 6">CBS 115571</strain>
    </source>
</reference>
<sequence>MPCRILTPMSCGECHIENSQIRCDTSKVMFYCSEEHQGSHRQQHETICRGVAEYRANVKAAEAKLRALVPSGEDPFVDQDFPFPAPREGLQGAVMDVRYARDSLLLGLVYIRSFEARTEMLAHSLGLLREPEWSRRYIRRTAAVMLDLGMDQECSDLLHWWSMADGEPDVERLSIVSPSLPILNFPRGVSVMEPIDYGGDWVRLDGVTAYLFLLKIQALLDLTRLSLCTPAFAAKVPREIFDAIREYIPVSPGVINHPALRGKLTYTDEIKQLTRLIEGLWEDVSCSHEWELVEVLYRDEDVHVHHRRYDQVACLTCLFRRDPEAVAYIQSFINWDYLRSLSKERLRESMGLCEVPAVRVYKR</sequence>
<dbReference type="InterPro" id="IPR002893">
    <property type="entry name" value="Znf_MYND"/>
</dbReference>
<keyword evidence="6" id="KW-1185">Reference proteome</keyword>